<sequence length="218" mass="24625">MAILYEVVARGTFVLSEFNAVTENAPAVVRRILEKLSEADHAESRLCFSHDQYIFHILRSDGLTFFCMANDTFGRIESVAMDPKDKKLTVIGDIDPVSLVDKLRKICQTGIVSVGPAKEPEKNKEQPKPDDKNKDYMSEYLKAYQEYYKQQQQHYYNYYTPSKHYAQPAESTYYAASVGVEENPNSCGELQNGRVNPAGEAAVEFPGDAERVGWVFGE</sequence>
<proteinExistence type="inferred from homology"/>
<keyword evidence="3" id="KW-0479">Metal-binding</keyword>
<evidence type="ECO:0000313" key="6">
    <source>
        <dbReference type="EMBL" id="KAL2556170.1"/>
    </source>
</evidence>
<name>A0ABD1X2H1_9LAMI</name>
<dbReference type="PROSITE" id="PS50859">
    <property type="entry name" value="LONGIN"/>
    <property type="match status" value="1"/>
</dbReference>
<feature type="domain" description="Longin" evidence="5">
    <location>
        <begin position="7"/>
        <end position="75"/>
    </location>
</feature>
<dbReference type="InterPro" id="IPR011012">
    <property type="entry name" value="Longin-like_dom_sf"/>
</dbReference>
<keyword evidence="7" id="KW-1185">Reference proteome</keyword>
<keyword evidence="4" id="KW-0472">Membrane</keyword>
<dbReference type="CDD" id="cd14824">
    <property type="entry name" value="Longin"/>
    <property type="match status" value="1"/>
</dbReference>
<organism evidence="6 7">
    <name type="scientific">Forsythia ovata</name>
    <dbReference type="NCBI Taxonomy" id="205694"/>
    <lineage>
        <taxon>Eukaryota</taxon>
        <taxon>Viridiplantae</taxon>
        <taxon>Streptophyta</taxon>
        <taxon>Embryophyta</taxon>
        <taxon>Tracheophyta</taxon>
        <taxon>Spermatophyta</taxon>
        <taxon>Magnoliopsida</taxon>
        <taxon>eudicotyledons</taxon>
        <taxon>Gunneridae</taxon>
        <taxon>Pentapetalae</taxon>
        <taxon>asterids</taxon>
        <taxon>lamiids</taxon>
        <taxon>Lamiales</taxon>
        <taxon>Oleaceae</taxon>
        <taxon>Forsythieae</taxon>
        <taxon>Forsythia</taxon>
    </lineage>
</organism>
<dbReference type="PANTHER" id="PTHR45811:SF49">
    <property type="entry name" value="OS04G0667600 PROTEIN"/>
    <property type="match status" value="1"/>
</dbReference>
<comment type="similarity">
    <text evidence="2">Belongs to the synaptobrevin family.</text>
</comment>
<dbReference type="GO" id="GO:0016020">
    <property type="term" value="C:membrane"/>
    <property type="evidence" value="ECO:0007669"/>
    <property type="project" value="UniProtKB-SubCell"/>
</dbReference>
<dbReference type="SUPFAM" id="SSF64356">
    <property type="entry name" value="SNARE-like"/>
    <property type="match status" value="1"/>
</dbReference>
<gene>
    <name evidence="6" type="ORF">Fot_00909</name>
</gene>
<comment type="subcellular location">
    <subcellularLocation>
        <location evidence="1">Membrane</location>
    </subcellularLocation>
</comment>
<evidence type="ECO:0000313" key="7">
    <source>
        <dbReference type="Proteomes" id="UP001604277"/>
    </source>
</evidence>
<accession>A0ABD1X2H1</accession>
<evidence type="ECO:0000256" key="1">
    <source>
        <dbReference type="ARBA" id="ARBA00004370"/>
    </source>
</evidence>
<dbReference type="Gene3D" id="3.30.450.50">
    <property type="entry name" value="Longin domain"/>
    <property type="match status" value="1"/>
</dbReference>
<dbReference type="PANTHER" id="PTHR45811">
    <property type="entry name" value="COPPER TRANSPORT PROTEIN FAMILY-RELATED"/>
    <property type="match status" value="1"/>
</dbReference>
<reference evidence="7" key="1">
    <citation type="submission" date="2024-07" db="EMBL/GenBank/DDBJ databases">
        <title>Two chromosome-level genome assemblies of Korean endemic species Abeliophyllum distichum and Forsythia ovata (Oleaceae).</title>
        <authorList>
            <person name="Jang H."/>
        </authorList>
    </citation>
    <scope>NUCLEOTIDE SEQUENCE [LARGE SCALE GENOMIC DNA]</scope>
</reference>
<dbReference type="InterPro" id="IPR010908">
    <property type="entry name" value="Longin_dom"/>
</dbReference>
<protein>
    <submittedName>
        <fullName evidence="6">Vesicle-associated membrane protein</fullName>
    </submittedName>
</protein>
<dbReference type="GO" id="GO:0046872">
    <property type="term" value="F:metal ion binding"/>
    <property type="evidence" value="ECO:0007669"/>
    <property type="project" value="UniProtKB-KW"/>
</dbReference>
<evidence type="ECO:0000256" key="3">
    <source>
        <dbReference type="ARBA" id="ARBA00022723"/>
    </source>
</evidence>
<dbReference type="AlphaFoldDB" id="A0ABD1X2H1"/>
<comment type="caution">
    <text evidence="6">The sequence shown here is derived from an EMBL/GenBank/DDBJ whole genome shotgun (WGS) entry which is preliminary data.</text>
</comment>
<evidence type="ECO:0000259" key="5">
    <source>
        <dbReference type="PROSITE" id="PS50859"/>
    </source>
</evidence>
<dbReference type="Proteomes" id="UP001604277">
    <property type="component" value="Unassembled WGS sequence"/>
</dbReference>
<evidence type="ECO:0000256" key="4">
    <source>
        <dbReference type="ARBA" id="ARBA00023136"/>
    </source>
</evidence>
<evidence type="ECO:0000256" key="2">
    <source>
        <dbReference type="ARBA" id="ARBA00008025"/>
    </source>
</evidence>
<dbReference type="InterPro" id="IPR051863">
    <property type="entry name" value="HIPP"/>
</dbReference>
<dbReference type="Pfam" id="PF13774">
    <property type="entry name" value="Longin"/>
    <property type="match status" value="1"/>
</dbReference>
<dbReference type="EMBL" id="JBFOLJ010000001">
    <property type="protein sequence ID" value="KAL2556170.1"/>
    <property type="molecule type" value="Genomic_DNA"/>
</dbReference>